<evidence type="ECO:0000256" key="12">
    <source>
        <dbReference type="SAM" id="Coils"/>
    </source>
</evidence>
<feature type="transmembrane region" description="Helical" evidence="13">
    <location>
        <begin position="605"/>
        <end position="624"/>
    </location>
</feature>
<evidence type="ECO:0000256" key="1">
    <source>
        <dbReference type="ARBA" id="ARBA00004141"/>
    </source>
</evidence>
<reference evidence="15 16" key="1">
    <citation type="submission" date="2020-04" db="EMBL/GenBank/DDBJ databases">
        <authorList>
            <person name="Alioto T."/>
            <person name="Alioto T."/>
            <person name="Gomez Garrido J."/>
        </authorList>
    </citation>
    <scope>NUCLEOTIDE SEQUENCE [LARGE SCALE GENOMIC DNA]</scope>
</reference>
<evidence type="ECO:0000256" key="6">
    <source>
        <dbReference type="ARBA" id="ARBA00022989"/>
    </source>
</evidence>
<dbReference type="GO" id="GO:0034703">
    <property type="term" value="C:cation channel complex"/>
    <property type="evidence" value="ECO:0007669"/>
    <property type="project" value="UniProtKB-ARBA"/>
</dbReference>
<sequence length="937" mass="107985">MPLLNQHENTPGFPKYRIMATNKMDTEKLIDLMNSGSEIEFCNFLEKAHNLNPVHILRVICDAKNIEEDTRCKFATKLLEKHDAHGSKAPFPVHQAAGNGYFQLCSALIRHPKYPANVKVRSLNGETTIIRVVRGAVKRKSDATSEEDALNLIETLTEIDPASVHVRDNVTNKYTAVHLAAKHGLWKLVEFFLKNNANINIQIGDDTARQLIAAFREDWVKDYAGSAELGEDRMEQLVSELENSQKDKEQIFSKWLEDNKSNLQVDELCKGEYTLLQYAIRNRLPNMAKSLIERNADPNTALYCALDAGEEYFTIIKESQIKLNVTPLDDLKQTVLHKAVLSESPSLNVVEFFINAAREQENVNFVKWINAKDHNGLTVLHIAAVLYLNDVVILLLKNDANIFIKDNFDLPAFYHVQPEFIEEHLDRQITRTEPLKDYGIVFDLRFLDVPREKTERSADKETSIIIYQAVPKDENKTKATEYEIQSEMEPLRMLADSSLHSRLLQHPVIRAFLQLKWQRLYWFYWLNCSFYLAFALSFIAFVFSVDLKHFDGEGTKLSNASHAAGGKYFHNDHHYLFQLTTGMLTFFLALRELSQALFLTTKYICNWENWLEVIIILLTFLLLVVPFSKALASALTLLISLEMFLLMSRHPRLANYIHMFLQVARNFVKFLLWYFLMILAFGFSFYIIFPFCENKDDESQKCKTFFNTIYDSIFKTVVMISGEFEAGEIEFDHVSITSHLIFIAFLFFISIVMVNLLNGLAVSDTQQIKNDAELIFCKSQAKFFYDIESTLLMTYHEGDNCPSVFRSFARWISKKILLINNLLVEHNNSVTVLLHKNNQVIPDVRLLSKSSVFRLFCGCQILPLPIRKICNTFNTIVRDALQVISKNEERRKAVEASEKIEEQNKAIPDRLQRLEELVQTLLTEMSQQTRPPKGVKP</sequence>
<dbReference type="AlphaFoldDB" id="A0A8S1BX50"/>
<proteinExistence type="predicted"/>
<evidence type="ECO:0000256" key="9">
    <source>
        <dbReference type="ARBA" id="ARBA00023136"/>
    </source>
</evidence>
<evidence type="ECO:0000313" key="16">
    <source>
        <dbReference type="Proteomes" id="UP000494165"/>
    </source>
</evidence>
<dbReference type="Proteomes" id="UP000494165">
    <property type="component" value="Unassembled WGS sequence"/>
</dbReference>
<evidence type="ECO:0000259" key="14">
    <source>
        <dbReference type="Pfam" id="PF00520"/>
    </source>
</evidence>
<gene>
    <name evidence="15" type="ORF">CLODIP_2_CD08803</name>
</gene>
<evidence type="ECO:0000256" key="7">
    <source>
        <dbReference type="ARBA" id="ARBA00023043"/>
    </source>
</evidence>
<dbReference type="InterPro" id="IPR005821">
    <property type="entry name" value="Ion_trans_dom"/>
</dbReference>
<feature type="domain" description="Ion transport" evidence="14">
    <location>
        <begin position="584"/>
        <end position="772"/>
    </location>
</feature>
<dbReference type="InterPro" id="IPR002110">
    <property type="entry name" value="Ankyrin_rpt"/>
</dbReference>
<feature type="transmembrane region" description="Helical" evidence="13">
    <location>
        <begin position="630"/>
        <end position="647"/>
    </location>
</feature>
<evidence type="ECO:0000256" key="5">
    <source>
        <dbReference type="ARBA" id="ARBA00022737"/>
    </source>
</evidence>
<dbReference type="Gene3D" id="1.25.40.20">
    <property type="entry name" value="Ankyrin repeat-containing domain"/>
    <property type="match status" value="2"/>
</dbReference>
<feature type="transmembrane region" description="Helical" evidence="13">
    <location>
        <begin position="740"/>
        <end position="761"/>
    </location>
</feature>
<comment type="subcellular location">
    <subcellularLocation>
        <location evidence="1">Membrane</location>
        <topology evidence="1">Multi-pass membrane protein</topology>
    </subcellularLocation>
</comment>
<dbReference type="PANTHER" id="PTHR47143:SF4">
    <property type="entry name" value="TRANSIENT RECEPTOR POTENTIAL CATION CHANNEL PROTEIN PAINLESS"/>
    <property type="match status" value="1"/>
</dbReference>
<feature type="coiled-coil region" evidence="12">
    <location>
        <begin position="227"/>
        <end position="254"/>
    </location>
</feature>
<evidence type="ECO:0000256" key="8">
    <source>
        <dbReference type="ARBA" id="ARBA00023065"/>
    </source>
</evidence>
<dbReference type="PANTHER" id="PTHR47143">
    <property type="entry name" value="TRANSIENT RECEPTOR POTENTIAL CATION CHANNEL PROTEIN PAINLESS"/>
    <property type="match status" value="1"/>
</dbReference>
<evidence type="ECO:0000256" key="13">
    <source>
        <dbReference type="SAM" id="Phobius"/>
    </source>
</evidence>
<dbReference type="GO" id="GO:0005216">
    <property type="term" value="F:monoatomic ion channel activity"/>
    <property type="evidence" value="ECO:0007669"/>
    <property type="project" value="InterPro"/>
</dbReference>
<feature type="transmembrane region" description="Helical" evidence="13">
    <location>
        <begin position="520"/>
        <end position="543"/>
    </location>
</feature>
<dbReference type="InterPro" id="IPR036770">
    <property type="entry name" value="Ankyrin_rpt-contain_sf"/>
</dbReference>
<evidence type="ECO:0000256" key="3">
    <source>
        <dbReference type="ARBA" id="ARBA00022606"/>
    </source>
</evidence>
<dbReference type="SMART" id="SM00248">
    <property type="entry name" value="ANK"/>
    <property type="match status" value="4"/>
</dbReference>
<dbReference type="PROSITE" id="PS50088">
    <property type="entry name" value="ANK_REPEAT"/>
    <property type="match status" value="2"/>
</dbReference>
<dbReference type="OrthoDB" id="2157354at2759"/>
<evidence type="ECO:0000313" key="15">
    <source>
        <dbReference type="EMBL" id="CAB3360221.1"/>
    </source>
</evidence>
<keyword evidence="3" id="KW-0716">Sensory transduction</keyword>
<name>A0A8S1BX50_9INSE</name>
<keyword evidence="8" id="KW-0406">Ion transport</keyword>
<dbReference type="Pfam" id="PF00520">
    <property type="entry name" value="Ion_trans"/>
    <property type="match status" value="1"/>
</dbReference>
<evidence type="ECO:0000256" key="4">
    <source>
        <dbReference type="ARBA" id="ARBA00022692"/>
    </source>
</evidence>
<dbReference type="InterPro" id="IPR052076">
    <property type="entry name" value="TRP_cation_channel"/>
</dbReference>
<feature type="transmembrane region" description="Helical" evidence="13">
    <location>
        <begin position="575"/>
        <end position="593"/>
    </location>
</feature>
<keyword evidence="9 13" id="KW-0472">Membrane</keyword>
<dbReference type="EMBL" id="CADEPI010000003">
    <property type="protein sequence ID" value="CAB3360221.1"/>
    <property type="molecule type" value="Genomic_DNA"/>
</dbReference>
<organism evidence="15 16">
    <name type="scientific">Cloeon dipterum</name>
    <dbReference type="NCBI Taxonomy" id="197152"/>
    <lineage>
        <taxon>Eukaryota</taxon>
        <taxon>Metazoa</taxon>
        <taxon>Ecdysozoa</taxon>
        <taxon>Arthropoda</taxon>
        <taxon>Hexapoda</taxon>
        <taxon>Insecta</taxon>
        <taxon>Pterygota</taxon>
        <taxon>Palaeoptera</taxon>
        <taxon>Ephemeroptera</taxon>
        <taxon>Pisciforma</taxon>
        <taxon>Baetidae</taxon>
        <taxon>Cloeon</taxon>
    </lineage>
</organism>
<keyword evidence="2" id="KW-0813">Transport</keyword>
<dbReference type="Pfam" id="PF00023">
    <property type="entry name" value="Ank"/>
    <property type="match status" value="2"/>
</dbReference>
<keyword evidence="12" id="KW-0175">Coiled coil</keyword>
<keyword evidence="6 13" id="KW-1133">Transmembrane helix</keyword>
<dbReference type="SUPFAM" id="SSF48403">
    <property type="entry name" value="Ankyrin repeat"/>
    <property type="match status" value="2"/>
</dbReference>
<feature type="transmembrane region" description="Helical" evidence="13">
    <location>
        <begin position="377"/>
        <end position="396"/>
    </location>
</feature>
<comment type="caution">
    <text evidence="15">The sequence shown here is derived from an EMBL/GenBank/DDBJ whole genome shotgun (WGS) entry which is preliminary data.</text>
</comment>
<accession>A0A8S1BX50</accession>
<keyword evidence="10" id="KW-0407">Ion channel</keyword>
<feature type="repeat" description="ANK" evidence="11">
    <location>
        <begin position="172"/>
        <end position="204"/>
    </location>
</feature>
<keyword evidence="16" id="KW-1185">Reference proteome</keyword>
<evidence type="ECO:0000256" key="2">
    <source>
        <dbReference type="ARBA" id="ARBA00022448"/>
    </source>
</evidence>
<keyword evidence="7 11" id="KW-0040">ANK repeat</keyword>
<dbReference type="PROSITE" id="PS50297">
    <property type="entry name" value="ANK_REP_REGION"/>
    <property type="match status" value="2"/>
</dbReference>
<feature type="repeat" description="ANK" evidence="11">
    <location>
        <begin position="375"/>
        <end position="407"/>
    </location>
</feature>
<protein>
    <recommendedName>
        <fullName evidence="14">Ion transport domain-containing protein</fullName>
    </recommendedName>
</protein>
<keyword evidence="4 13" id="KW-0812">Transmembrane</keyword>
<evidence type="ECO:0000256" key="11">
    <source>
        <dbReference type="PROSITE-ProRule" id="PRU00023"/>
    </source>
</evidence>
<feature type="transmembrane region" description="Helical" evidence="13">
    <location>
        <begin position="667"/>
        <end position="689"/>
    </location>
</feature>
<evidence type="ECO:0000256" key="10">
    <source>
        <dbReference type="ARBA" id="ARBA00023303"/>
    </source>
</evidence>
<keyword evidence="5" id="KW-0677">Repeat</keyword>